<dbReference type="Proteomes" id="UP000243459">
    <property type="component" value="Chromosome 7"/>
</dbReference>
<evidence type="ECO:0000313" key="2">
    <source>
        <dbReference type="Proteomes" id="UP000243459"/>
    </source>
</evidence>
<evidence type="ECO:0000313" key="1">
    <source>
        <dbReference type="EMBL" id="ONK64116.1"/>
    </source>
</evidence>
<sequence>MVPPTRLEYPFPHRAVEIGEEEWERMMQYLIKTSGTQSRVVKQFWLPRDKELLSGVPNAGLHLSLQSYLVQGTLVEQEIYGGMEQIRTSYLKLLWEVASLRADRGVNSEWGAETPSLRIFKVDKL</sequence>
<protein>
    <submittedName>
        <fullName evidence="1">Uncharacterized protein</fullName>
    </submittedName>
</protein>
<dbReference type="AlphaFoldDB" id="A0A5P1EDZ3"/>
<name>A0A5P1EDZ3_ASPOF</name>
<organism evidence="1 2">
    <name type="scientific">Asparagus officinalis</name>
    <name type="common">Garden asparagus</name>
    <dbReference type="NCBI Taxonomy" id="4686"/>
    <lineage>
        <taxon>Eukaryota</taxon>
        <taxon>Viridiplantae</taxon>
        <taxon>Streptophyta</taxon>
        <taxon>Embryophyta</taxon>
        <taxon>Tracheophyta</taxon>
        <taxon>Spermatophyta</taxon>
        <taxon>Magnoliopsida</taxon>
        <taxon>Liliopsida</taxon>
        <taxon>Asparagales</taxon>
        <taxon>Asparagaceae</taxon>
        <taxon>Asparagoideae</taxon>
        <taxon>Asparagus</taxon>
    </lineage>
</organism>
<reference evidence="2" key="1">
    <citation type="journal article" date="2017" name="Nat. Commun.">
        <title>The asparagus genome sheds light on the origin and evolution of a young Y chromosome.</title>
        <authorList>
            <person name="Harkess A."/>
            <person name="Zhou J."/>
            <person name="Xu C."/>
            <person name="Bowers J.E."/>
            <person name="Van der Hulst R."/>
            <person name="Ayyampalayam S."/>
            <person name="Mercati F."/>
            <person name="Riccardi P."/>
            <person name="McKain M.R."/>
            <person name="Kakrana A."/>
            <person name="Tang H."/>
            <person name="Ray J."/>
            <person name="Groenendijk J."/>
            <person name="Arikit S."/>
            <person name="Mathioni S.M."/>
            <person name="Nakano M."/>
            <person name="Shan H."/>
            <person name="Telgmann-Rauber A."/>
            <person name="Kanno A."/>
            <person name="Yue Z."/>
            <person name="Chen H."/>
            <person name="Li W."/>
            <person name="Chen Y."/>
            <person name="Xu X."/>
            <person name="Zhang Y."/>
            <person name="Luo S."/>
            <person name="Chen H."/>
            <person name="Gao J."/>
            <person name="Mao Z."/>
            <person name="Pires J.C."/>
            <person name="Luo M."/>
            <person name="Kudrna D."/>
            <person name="Wing R.A."/>
            <person name="Meyers B.C."/>
            <person name="Yi K."/>
            <person name="Kong H."/>
            <person name="Lavrijsen P."/>
            <person name="Sunseri F."/>
            <person name="Falavigna A."/>
            <person name="Ye Y."/>
            <person name="Leebens-Mack J.H."/>
            <person name="Chen G."/>
        </authorList>
    </citation>
    <scope>NUCLEOTIDE SEQUENCE [LARGE SCALE GENOMIC DNA]</scope>
    <source>
        <strain evidence="2">cv. DH0086</strain>
    </source>
</reference>
<keyword evidence="2" id="KW-1185">Reference proteome</keyword>
<gene>
    <name evidence="1" type="ORF">A4U43_C07F22240</name>
</gene>
<dbReference type="EMBL" id="CM007387">
    <property type="protein sequence ID" value="ONK64116.1"/>
    <property type="molecule type" value="Genomic_DNA"/>
</dbReference>
<proteinExistence type="predicted"/>
<dbReference type="Gramene" id="ONK64116">
    <property type="protein sequence ID" value="ONK64116"/>
    <property type="gene ID" value="A4U43_C07F22240"/>
</dbReference>
<accession>A0A5P1EDZ3</accession>